<dbReference type="Proteomes" id="UP000185655">
    <property type="component" value="Unassembled WGS sequence"/>
</dbReference>
<reference evidence="2 5" key="1">
    <citation type="submission" date="2014-12" db="EMBL/GenBank/DDBJ databases">
        <title>Draft genome sequences of 10 type strains of Lactococcus.</title>
        <authorList>
            <person name="Sun Z."/>
            <person name="Zhong Z."/>
            <person name="Liu W."/>
            <person name="Zhang W."/>
            <person name="Zhang H."/>
        </authorList>
    </citation>
    <scope>NUCLEOTIDE SEQUENCE [LARGE SCALE GENOMIC DNA]</scope>
    <source>
        <strain evidence="2 5">DSM 22330</strain>
    </source>
</reference>
<protein>
    <recommendedName>
        <fullName evidence="1">DUF7013 domain-containing protein</fullName>
    </recommendedName>
</protein>
<dbReference type="Pfam" id="PF22793">
    <property type="entry name" value="DUF7013"/>
    <property type="match status" value="1"/>
</dbReference>
<dbReference type="STRING" id="1122154.SAMN02746068_01063"/>
<accession>A0A1K2HB98</accession>
<keyword evidence="5" id="KW-1185">Reference proteome</keyword>
<reference evidence="3 4" key="2">
    <citation type="submission" date="2016-11" db="EMBL/GenBank/DDBJ databases">
        <authorList>
            <person name="Jaros S."/>
            <person name="Januszkiewicz K."/>
            <person name="Wedrychowicz H."/>
        </authorList>
    </citation>
    <scope>NUCLEOTIDE SEQUENCE [LARGE SCALE GENOMIC DNA]</scope>
    <source>
        <strain evidence="3 4">DSM 22330</strain>
    </source>
</reference>
<dbReference type="Proteomes" id="UP000218979">
    <property type="component" value="Unassembled WGS sequence"/>
</dbReference>
<organism evidence="3 4">
    <name type="scientific">Pseudolactococcus chungangensis CAU 28 = DSM 22330</name>
    <dbReference type="NCBI Taxonomy" id="1122154"/>
    <lineage>
        <taxon>Bacteria</taxon>
        <taxon>Bacillati</taxon>
        <taxon>Bacillota</taxon>
        <taxon>Bacilli</taxon>
        <taxon>Lactobacillales</taxon>
        <taxon>Streptococcaceae</taxon>
        <taxon>Pseudolactococcus</taxon>
    </lineage>
</organism>
<evidence type="ECO:0000259" key="1">
    <source>
        <dbReference type="Pfam" id="PF22793"/>
    </source>
</evidence>
<dbReference type="InterPro" id="IPR054279">
    <property type="entry name" value="DUF7013"/>
</dbReference>
<name>A0A1K2HB98_9LACT</name>
<sequence length="187" mass="20213">MAVINGKALVKDGEVVDKVFSNGRQIYGRNLLKNTRNLSSTSTTTAWSTLFNSSQIYNPGIKSLSWVSAMNFSFNVYVPLNASVGSNIPIQLKGQNSQATNVGTDAYNTIISNTNYAIKQSDLGTTIRVNIPVQKISSYQSFDAALANTVSITIRQASNISGFVYSTIKLEIGSTATPWAPAPEDYI</sequence>
<evidence type="ECO:0000313" key="4">
    <source>
        <dbReference type="Proteomes" id="UP000185655"/>
    </source>
</evidence>
<gene>
    <name evidence="2" type="ORF">RR45_GL000197</name>
    <name evidence="3" type="ORF">SAMN02746068_01063</name>
</gene>
<dbReference type="EMBL" id="FPKS01000004">
    <property type="protein sequence ID" value="SFZ74038.1"/>
    <property type="molecule type" value="Genomic_DNA"/>
</dbReference>
<evidence type="ECO:0000313" key="3">
    <source>
        <dbReference type="EMBL" id="SFZ74038.1"/>
    </source>
</evidence>
<evidence type="ECO:0000313" key="5">
    <source>
        <dbReference type="Proteomes" id="UP000218979"/>
    </source>
</evidence>
<evidence type="ECO:0000313" key="2">
    <source>
        <dbReference type="EMBL" id="PCS04878.1"/>
    </source>
</evidence>
<feature type="domain" description="DUF7013" evidence="1">
    <location>
        <begin position="30"/>
        <end position="182"/>
    </location>
</feature>
<proteinExistence type="predicted"/>
<dbReference type="EMBL" id="JXJT01000001">
    <property type="protein sequence ID" value="PCS04878.1"/>
    <property type="molecule type" value="Genomic_DNA"/>
</dbReference>
<dbReference type="AlphaFoldDB" id="A0A1K2HB98"/>
<dbReference type="RefSeq" id="WP_072353548.1">
    <property type="nucleotide sequence ID" value="NZ_FPKS01000004.1"/>
</dbReference>